<feature type="region of interest" description="Disordered" evidence="2">
    <location>
        <begin position="123"/>
        <end position="143"/>
    </location>
</feature>
<keyword evidence="4" id="KW-1185">Reference proteome</keyword>
<name>A0A8R7UIQ0_TRIUA</name>
<dbReference type="Gene3D" id="1.20.5.430">
    <property type="match status" value="1"/>
</dbReference>
<feature type="region of interest" description="Disordered" evidence="2">
    <location>
        <begin position="29"/>
        <end position="76"/>
    </location>
</feature>
<dbReference type="InterPro" id="IPR009643">
    <property type="entry name" value="HS1-bd"/>
</dbReference>
<dbReference type="Gramene" id="TuG1812G0500002247.01.T01">
    <property type="protein sequence ID" value="TuG1812G0500002247.01.T01"/>
    <property type="gene ID" value="TuG1812G0500002247.01"/>
</dbReference>
<proteinExistence type="inferred from homology"/>
<feature type="compositionally biased region" description="Basic and acidic residues" evidence="2">
    <location>
        <begin position="130"/>
        <end position="143"/>
    </location>
</feature>
<dbReference type="GO" id="GO:0003714">
    <property type="term" value="F:transcription corepressor activity"/>
    <property type="evidence" value="ECO:0007669"/>
    <property type="project" value="InterPro"/>
</dbReference>
<accession>A0A8R7UIQ0</accession>
<dbReference type="PANTHER" id="PTHR19424:SF7">
    <property type="entry name" value="OS09G0375100 PROTEIN"/>
    <property type="match status" value="1"/>
</dbReference>
<evidence type="ECO:0000313" key="3">
    <source>
        <dbReference type="EnsemblPlants" id="TuG1812G0500002247.01.T01"/>
    </source>
</evidence>
<evidence type="ECO:0000256" key="2">
    <source>
        <dbReference type="SAM" id="MobiDB-lite"/>
    </source>
</evidence>
<dbReference type="GO" id="GO:0005634">
    <property type="term" value="C:nucleus"/>
    <property type="evidence" value="ECO:0007669"/>
    <property type="project" value="TreeGrafter"/>
</dbReference>
<protein>
    <recommendedName>
        <fullName evidence="5">Heat shock factor-binding protein 1</fullName>
    </recommendedName>
</protein>
<feature type="compositionally biased region" description="Polar residues" evidence="2">
    <location>
        <begin position="58"/>
        <end position="76"/>
    </location>
</feature>
<dbReference type="GO" id="GO:0005829">
    <property type="term" value="C:cytosol"/>
    <property type="evidence" value="ECO:0007669"/>
    <property type="project" value="TreeGrafter"/>
</dbReference>
<evidence type="ECO:0008006" key="5">
    <source>
        <dbReference type="Google" id="ProtNLM"/>
    </source>
</evidence>
<evidence type="ECO:0000256" key="1">
    <source>
        <dbReference type="ARBA" id="ARBA00006349"/>
    </source>
</evidence>
<dbReference type="FunFam" id="1.20.5.430:FF:000003">
    <property type="entry name" value="Heat shock factor binding protein"/>
    <property type="match status" value="1"/>
</dbReference>
<dbReference type="Pfam" id="PF06825">
    <property type="entry name" value="HSBP1"/>
    <property type="match status" value="1"/>
</dbReference>
<dbReference type="Proteomes" id="UP000015106">
    <property type="component" value="Chromosome 5"/>
</dbReference>
<reference evidence="3" key="2">
    <citation type="submission" date="2018-03" db="EMBL/GenBank/DDBJ databases">
        <title>The Triticum urartu genome reveals the dynamic nature of wheat genome evolution.</title>
        <authorList>
            <person name="Ling H."/>
            <person name="Ma B."/>
            <person name="Shi X."/>
            <person name="Liu H."/>
            <person name="Dong L."/>
            <person name="Sun H."/>
            <person name="Cao Y."/>
            <person name="Gao Q."/>
            <person name="Zheng S."/>
            <person name="Li Y."/>
            <person name="Yu Y."/>
            <person name="Du H."/>
            <person name="Qi M."/>
            <person name="Li Y."/>
            <person name="Yu H."/>
            <person name="Cui Y."/>
            <person name="Wang N."/>
            <person name="Chen C."/>
            <person name="Wu H."/>
            <person name="Zhao Y."/>
            <person name="Zhang J."/>
            <person name="Li Y."/>
            <person name="Zhou W."/>
            <person name="Zhang B."/>
            <person name="Hu W."/>
            <person name="Eijk M."/>
            <person name="Tang J."/>
            <person name="Witsenboer H."/>
            <person name="Zhao S."/>
            <person name="Li Z."/>
            <person name="Zhang A."/>
            <person name="Wang D."/>
            <person name="Liang C."/>
        </authorList>
    </citation>
    <scope>NUCLEOTIDE SEQUENCE [LARGE SCALE GENOMIC DNA]</scope>
    <source>
        <strain evidence="3">cv. G1812</strain>
    </source>
</reference>
<reference evidence="4" key="1">
    <citation type="journal article" date="2013" name="Nature">
        <title>Draft genome of the wheat A-genome progenitor Triticum urartu.</title>
        <authorList>
            <person name="Ling H.Q."/>
            <person name="Zhao S."/>
            <person name="Liu D."/>
            <person name="Wang J."/>
            <person name="Sun H."/>
            <person name="Zhang C."/>
            <person name="Fan H."/>
            <person name="Li D."/>
            <person name="Dong L."/>
            <person name="Tao Y."/>
            <person name="Gao C."/>
            <person name="Wu H."/>
            <person name="Li Y."/>
            <person name="Cui Y."/>
            <person name="Guo X."/>
            <person name="Zheng S."/>
            <person name="Wang B."/>
            <person name="Yu K."/>
            <person name="Liang Q."/>
            <person name="Yang W."/>
            <person name="Lou X."/>
            <person name="Chen J."/>
            <person name="Feng M."/>
            <person name="Jian J."/>
            <person name="Zhang X."/>
            <person name="Luo G."/>
            <person name="Jiang Y."/>
            <person name="Liu J."/>
            <person name="Wang Z."/>
            <person name="Sha Y."/>
            <person name="Zhang B."/>
            <person name="Wu H."/>
            <person name="Tang D."/>
            <person name="Shen Q."/>
            <person name="Xue P."/>
            <person name="Zou S."/>
            <person name="Wang X."/>
            <person name="Liu X."/>
            <person name="Wang F."/>
            <person name="Yang Y."/>
            <person name="An X."/>
            <person name="Dong Z."/>
            <person name="Zhang K."/>
            <person name="Zhang X."/>
            <person name="Luo M.C."/>
            <person name="Dvorak J."/>
            <person name="Tong Y."/>
            <person name="Wang J."/>
            <person name="Yang H."/>
            <person name="Li Z."/>
            <person name="Wang D."/>
            <person name="Zhang A."/>
            <person name="Wang J."/>
        </authorList>
    </citation>
    <scope>NUCLEOTIDE SEQUENCE</scope>
    <source>
        <strain evidence="4">cv. G1812</strain>
    </source>
</reference>
<evidence type="ECO:0000313" key="4">
    <source>
        <dbReference type="Proteomes" id="UP000015106"/>
    </source>
</evidence>
<organism evidence="3 4">
    <name type="scientific">Triticum urartu</name>
    <name type="common">Red wild einkorn</name>
    <name type="synonym">Crithodium urartu</name>
    <dbReference type="NCBI Taxonomy" id="4572"/>
    <lineage>
        <taxon>Eukaryota</taxon>
        <taxon>Viridiplantae</taxon>
        <taxon>Streptophyta</taxon>
        <taxon>Embryophyta</taxon>
        <taxon>Tracheophyta</taxon>
        <taxon>Spermatophyta</taxon>
        <taxon>Magnoliopsida</taxon>
        <taxon>Liliopsida</taxon>
        <taxon>Poales</taxon>
        <taxon>Poaceae</taxon>
        <taxon>BOP clade</taxon>
        <taxon>Pooideae</taxon>
        <taxon>Triticodae</taxon>
        <taxon>Triticeae</taxon>
        <taxon>Triticinae</taxon>
        <taxon>Triticum</taxon>
    </lineage>
</organism>
<gene>
    <name evidence="3" type="primary">LOC125509173</name>
</gene>
<reference evidence="3" key="3">
    <citation type="submission" date="2022-06" db="UniProtKB">
        <authorList>
            <consortium name="EnsemblPlants"/>
        </authorList>
    </citation>
    <scope>IDENTIFICATION</scope>
</reference>
<dbReference type="EnsemblPlants" id="TuG1812G0500002247.01.T01">
    <property type="protein sequence ID" value="TuG1812G0500002247.01.T01"/>
    <property type="gene ID" value="TuG1812G0500002247.01"/>
</dbReference>
<sequence>MDPPCLTVAVLSLYKPKFPLLVSLPHSGPPLPFVSTATSSESTGRRRPPLPPPLPPATLTSSANMDSEPSSQNPTDMTAFVQNLLGQMQTRFESMSQNIVSKIDEMGTKIDELEQSVNDLKAEMGTTDIPVKKPDEAKPADSA</sequence>
<dbReference type="AlphaFoldDB" id="A0A8R7UIQ0"/>
<dbReference type="GO" id="GO:0070370">
    <property type="term" value="P:cellular heat acclimation"/>
    <property type="evidence" value="ECO:0007669"/>
    <property type="project" value="TreeGrafter"/>
</dbReference>
<dbReference type="PANTHER" id="PTHR19424">
    <property type="entry name" value="HEAT SHOCK FACTOR BINDING PROTEIN 1"/>
    <property type="match status" value="1"/>
</dbReference>
<comment type="similarity">
    <text evidence="1">Belongs to the HSBP1 family.</text>
</comment>